<keyword evidence="1" id="KW-0812">Transmembrane</keyword>
<evidence type="ECO:0000313" key="3">
    <source>
        <dbReference type="Proteomes" id="UP000219453"/>
    </source>
</evidence>
<sequence>MLGDALEFAAELLFDSVLDSDDDRSAVGWILLFVGTVLGIGGIALAANGRSQLGLAVLAVGVVLFAIGA</sequence>
<proteinExistence type="predicted"/>
<keyword evidence="1" id="KW-0472">Membrane</keyword>
<feature type="transmembrane region" description="Helical" evidence="1">
    <location>
        <begin position="26"/>
        <end position="46"/>
    </location>
</feature>
<accession>A0A285N9P3</accession>
<organism evidence="2 3">
    <name type="scientific">Natronoarchaeum philippinense</name>
    <dbReference type="NCBI Taxonomy" id="558529"/>
    <lineage>
        <taxon>Archaea</taxon>
        <taxon>Methanobacteriati</taxon>
        <taxon>Methanobacteriota</taxon>
        <taxon>Stenosarchaea group</taxon>
        <taxon>Halobacteria</taxon>
        <taxon>Halobacteriales</taxon>
        <taxon>Natronoarchaeaceae</taxon>
    </lineage>
</organism>
<keyword evidence="1" id="KW-1133">Transmembrane helix</keyword>
<dbReference type="EMBL" id="OBEJ01000001">
    <property type="protein sequence ID" value="SNZ06212.1"/>
    <property type="molecule type" value="Genomic_DNA"/>
</dbReference>
<name>A0A285N9P3_NATPI</name>
<dbReference type="RefSeq" id="WP_097008040.1">
    <property type="nucleotide sequence ID" value="NZ_OBEJ01000001.1"/>
</dbReference>
<reference evidence="2 3" key="1">
    <citation type="submission" date="2017-09" db="EMBL/GenBank/DDBJ databases">
        <authorList>
            <person name="Ehlers B."/>
            <person name="Leendertz F.H."/>
        </authorList>
    </citation>
    <scope>NUCLEOTIDE SEQUENCE [LARGE SCALE GENOMIC DNA]</scope>
    <source>
        <strain evidence="2 3">DSM 27208</strain>
    </source>
</reference>
<evidence type="ECO:0000256" key="1">
    <source>
        <dbReference type="SAM" id="Phobius"/>
    </source>
</evidence>
<keyword evidence="3" id="KW-1185">Reference proteome</keyword>
<protein>
    <submittedName>
        <fullName evidence="2">Uncharacterized protein</fullName>
    </submittedName>
</protein>
<dbReference type="AlphaFoldDB" id="A0A285N9P3"/>
<evidence type="ECO:0000313" key="2">
    <source>
        <dbReference type="EMBL" id="SNZ06212.1"/>
    </source>
</evidence>
<dbReference type="Proteomes" id="UP000219453">
    <property type="component" value="Unassembled WGS sequence"/>
</dbReference>
<gene>
    <name evidence="2" type="ORF">SAMN06269185_1089</name>
</gene>
<feature type="transmembrane region" description="Helical" evidence="1">
    <location>
        <begin position="53"/>
        <end position="68"/>
    </location>
</feature>